<keyword evidence="6" id="KW-1185">Reference proteome</keyword>
<evidence type="ECO:0000256" key="1">
    <source>
        <dbReference type="ARBA" id="ARBA00022448"/>
    </source>
</evidence>
<dbReference type="OrthoDB" id="5296765at2"/>
<dbReference type="InterPro" id="IPR017871">
    <property type="entry name" value="ABC_transporter-like_CS"/>
</dbReference>
<evidence type="ECO:0000256" key="3">
    <source>
        <dbReference type="ARBA" id="ARBA00022840"/>
    </source>
</evidence>
<evidence type="ECO:0000256" key="2">
    <source>
        <dbReference type="ARBA" id="ARBA00022741"/>
    </source>
</evidence>
<protein>
    <submittedName>
        <fullName evidence="5">Hemin import ATP-binding protein HmuV</fullName>
        <ecNumber evidence="5">3.6.3.-</ecNumber>
    </submittedName>
</protein>
<proteinExistence type="predicted"/>
<dbReference type="SMART" id="SM00382">
    <property type="entry name" value="AAA"/>
    <property type="match status" value="1"/>
</dbReference>
<dbReference type="SUPFAM" id="SSF52540">
    <property type="entry name" value="P-loop containing nucleoside triphosphate hydrolases"/>
    <property type="match status" value="1"/>
</dbReference>
<dbReference type="EC" id="3.6.3.-" evidence="5"/>
<dbReference type="GeneID" id="63459074"/>
<dbReference type="InterPro" id="IPR003593">
    <property type="entry name" value="AAA+_ATPase"/>
</dbReference>
<keyword evidence="3 5" id="KW-0067">ATP-binding</keyword>
<dbReference type="InterPro" id="IPR027417">
    <property type="entry name" value="P-loop_NTPase"/>
</dbReference>
<dbReference type="AlphaFoldDB" id="A0A239VCI7"/>
<dbReference type="EMBL" id="LT906453">
    <property type="protein sequence ID" value="SNV19810.1"/>
    <property type="molecule type" value="Genomic_DNA"/>
</dbReference>
<dbReference type="Gene3D" id="3.40.50.300">
    <property type="entry name" value="P-loop containing nucleotide triphosphate hydrolases"/>
    <property type="match status" value="1"/>
</dbReference>
<dbReference type="CDD" id="cd03214">
    <property type="entry name" value="ABC_Iron-Siderophores_B12_Hemin"/>
    <property type="match status" value="1"/>
</dbReference>
<dbReference type="PANTHER" id="PTHR42794">
    <property type="entry name" value="HEMIN IMPORT ATP-BINDING PROTEIN HMUV"/>
    <property type="match status" value="1"/>
</dbReference>
<dbReference type="GO" id="GO:0016887">
    <property type="term" value="F:ATP hydrolysis activity"/>
    <property type="evidence" value="ECO:0007669"/>
    <property type="project" value="InterPro"/>
</dbReference>
<dbReference type="FunFam" id="3.40.50.300:FF:000134">
    <property type="entry name" value="Iron-enterobactin ABC transporter ATP-binding protein"/>
    <property type="match status" value="1"/>
</dbReference>
<gene>
    <name evidence="5" type="primary">hmuV_1</name>
    <name evidence="5" type="ORF">SAMEA4475696_00821</name>
</gene>
<reference evidence="5 6" key="1">
    <citation type="submission" date="2017-06" db="EMBL/GenBank/DDBJ databases">
        <authorList>
            <consortium name="Pathogen Informatics"/>
        </authorList>
    </citation>
    <scope>NUCLEOTIDE SEQUENCE [LARGE SCALE GENOMIC DNA]</scope>
    <source>
        <strain evidence="5 6">NCTC13039</strain>
    </source>
</reference>
<sequence length="267" mass="28629">MDLTFHDLRVDLGGHTIVNNATFTVPTGTTVALLGANGSGKSTLLRTAYRVHHPTSGHITVNGDNIHSLTSIEAARRIAVMTQETGTDFPLTGIEVVLLGRVPHQRGFGADSPQDLEIAHTALRDVGAPHLANRTFAALSGGEKQRILLARALTQQTPVLLLDEPTNHADLGFQHDLLHIVTSRGATVLAALHDVNLALTYTQRAVVIHNGTVLAEGPTETTLTTELIDHVLGIESVALTDPRGGTVLSFRRRVTQPSPHNTDRNHT</sequence>
<evidence type="ECO:0000313" key="6">
    <source>
        <dbReference type="Proteomes" id="UP000242637"/>
    </source>
</evidence>
<keyword evidence="5" id="KW-0378">Hydrolase</keyword>
<dbReference type="GO" id="GO:0005524">
    <property type="term" value="F:ATP binding"/>
    <property type="evidence" value="ECO:0007669"/>
    <property type="project" value="UniProtKB-KW"/>
</dbReference>
<dbReference type="Pfam" id="PF00005">
    <property type="entry name" value="ABC_tran"/>
    <property type="match status" value="1"/>
</dbReference>
<organism evidence="5 6">
    <name type="scientific">Dermatophilus congolensis</name>
    <dbReference type="NCBI Taxonomy" id="1863"/>
    <lineage>
        <taxon>Bacteria</taxon>
        <taxon>Bacillati</taxon>
        <taxon>Actinomycetota</taxon>
        <taxon>Actinomycetes</taxon>
        <taxon>Micrococcales</taxon>
        <taxon>Dermatophilaceae</taxon>
        <taxon>Dermatophilus</taxon>
    </lineage>
</organism>
<dbReference type="PROSITE" id="PS50893">
    <property type="entry name" value="ABC_TRANSPORTER_2"/>
    <property type="match status" value="1"/>
</dbReference>
<evidence type="ECO:0000313" key="5">
    <source>
        <dbReference type="EMBL" id="SNV19810.1"/>
    </source>
</evidence>
<dbReference type="STRING" id="1121387.GCA_000429885_02340"/>
<evidence type="ECO:0000259" key="4">
    <source>
        <dbReference type="PROSITE" id="PS50893"/>
    </source>
</evidence>
<dbReference type="PANTHER" id="PTHR42794:SF2">
    <property type="entry name" value="ABC TRANSPORTER ATP-BINDING PROTEIN"/>
    <property type="match status" value="1"/>
</dbReference>
<accession>A0A239VCI7</accession>
<dbReference type="KEGG" id="dco:SAMEA4475696_0821"/>
<name>A0A239VCI7_9MICO</name>
<dbReference type="Proteomes" id="UP000242637">
    <property type="component" value="Chromosome 1"/>
</dbReference>
<dbReference type="PROSITE" id="PS00211">
    <property type="entry name" value="ABC_TRANSPORTER_1"/>
    <property type="match status" value="1"/>
</dbReference>
<dbReference type="RefSeq" id="WP_028327818.1">
    <property type="nucleotide sequence ID" value="NZ_LT906453.1"/>
</dbReference>
<dbReference type="InterPro" id="IPR003439">
    <property type="entry name" value="ABC_transporter-like_ATP-bd"/>
</dbReference>
<feature type="domain" description="ABC transporter" evidence="4">
    <location>
        <begin position="3"/>
        <end position="235"/>
    </location>
</feature>
<keyword evidence="2" id="KW-0547">Nucleotide-binding</keyword>
<keyword evidence="1" id="KW-0813">Transport</keyword>